<dbReference type="AlphaFoldDB" id="A0A7K0KFP1"/>
<dbReference type="Pfam" id="PF26002">
    <property type="entry name" value="Beta-barrel_AprE"/>
    <property type="match status" value="1"/>
</dbReference>
<organism evidence="3 4">
    <name type="scientific">Hallella mizrahii</name>
    <dbReference type="NCBI Taxonomy" id="2606637"/>
    <lineage>
        <taxon>Bacteria</taxon>
        <taxon>Pseudomonadati</taxon>
        <taxon>Bacteroidota</taxon>
        <taxon>Bacteroidia</taxon>
        <taxon>Bacteroidales</taxon>
        <taxon>Prevotellaceae</taxon>
        <taxon>Hallella</taxon>
    </lineage>
</organism>
<evidence type="ECO:0000313" key="4">
    <source>
        <dbReference type="Proteomes" id="UP000438914"/>
    </source>
</evidence>
<name>A0A7K0KFP1_9BACT</name>
<dbReference type="Gene3D" id="2.40.50.100">
    <property type="match status" value="1"/>
</dbReference>
<evidence type="ECO:0000259" key="2">
    <source>
        <dbReference type="Pfam" id="PF26002"/>
    </source>
</evidence>
<accession>A0A7K0KFP1</accession>
<feature type="domain" description="AprE-like beta-barrel" evidence="2">
    <location>
        <begin position="272"/>
        <end position="360"/>
    </location>
</feature>
<dbReference type="PANTHER" id="PTHR30386">
    <property type="entry name" value="MEMBRANE FUSION SUBUNIT OF EMRAB-TOLC MULTIDRUG EFFLUX PUMP"/>
    <property type="match status" value="1"/>
</dbReference>
<dbReference type="Gene3D" id="2.40.30.170">
    <property type="match status" value="1"/>
</dbReference>
<comment type="caution">
    <text evidence="3">The sequence shown here is derived from an EMBL/GenBank/DDBJ whole genome shotgun (WGS) entry which is preliminary data.</text>
</comment>
<evidence type="ECO:0000313" key="3">
    <source>
        <dbReference type="EMBL" id="MST84275.1"/>
    </source>
</evidence>
<proteinExistence type="predicted"/>
<dbReference type="EMBL" id="VUNG01000012">
    <property type="protein sequence ID" value="MST84275.1"/>
    <property type="molecule type" value="Genomic_DNA"/>
</dbReference>
<keyword evidence="4" id="KW-1185">Reference proteome</keyword>
<keyword evidence="1" id="KW-0812">Transmembrane</keyword>
<keyword evidence="1" id="KW-0472">Membrane</keyword>
<dbReference type="Proteomes" id="UP000438914">
    <property type="component" value="Unassembled WGS sequence"/>
</dbReference>
<keyword evidence="1" id="KW-1133">Transmembrane helix</keyword>
<dbReference type="RefSeq" id="WP_154533861.1">
    <property type="nucleotide sequence ID" value="NZ_VUNG01000012.1"/>
</dbReference>
<evidence type="ECO:0000256" key="1">
    <source>
        <dbReference type="SAM" id="Phobius"/>
    </source>
</evidence>
<feature type="transmembrane region" description="Helical" evidence="1">
    <location>
        <begin position="29"/>
        <end position="49"/>
    </location>
</feature>
<reference evidence="3 4" key="1">
    <citation type="submission" date="2019-08" db="EMBL/GenBank/DDBJ databases">
        <title>In-depth cultivation of the pig gut microbiome towards novel bacterial diversity and tailored functional studies.</title>
        <authorList>
            <person name="Wylensek D."/>
            <person name="Hitch T.C.A."/>
            <person name="Clavel T."/>
        </authorList>
    </citation>
    <scope>NUCLEOTIDE SEQUENCE [LARGE SCALE GENOMIC DNA]</scope>
    <source>
        <strain evidence="3 4">LKV-178-WT-2A</strain>
    </source>
</reference>
<sequence length="390" mass="44943">MDNAQILPSEWINDTLENYLSRRKAKSNIIYAVAIVFVMTCIVLLPFIYVDVSVEGTGNVRPKTERSTIIAPVTEIVDEVYVKEGDAVVKGQPILKFRTDNTDVKINYQRSQQNDFLSQCHDLEFLVKGSCPQTFKSSNREQEYYSMVAQCAQMKTDIRHLKTEWLRNKALYDDKLISEEEYEKYYYQYLDKQNELKTLVENKHATWETDLNNLHQQIRETHSNIEGDVSDKHMLILRAPVSGTVENFSGIYPGIPVQAGTSLAVISPKAPLYVEAFVKPKDIAFIRPNMTAKIQIDALNYNEWGMLEGKVESVSSDYVVDSSNNYLFKVRVRLDKNYLTDDRTHQRGYIKKGMTAVVRFMVTKKSLFDLLYQSMDSWVNPTQYPSKNAK</sequence>
<dbReference type="PANTHER" id="PTHR30386:SF28">
    <property type="entry name" value="EXPORTED PROTEIN"/>
    <property type="match status" value="1"/>
</dbReference>
<protein>
    <submittedName>
        <fullName evidence="3">HlyD family efflux transporter periplasmic adaptor subunit</fullName>
    </submittedName>
</protein>
<dbReference type="InterPro" id="IPR050739">
    <property type="entry name" value="MFP"/>
</dbReference>
<dbReference type="InterPro" id="IPR058982">
    <property type="entry name" value="Beta-barrel_AprE"/>
</dbReference>
<gene>
    <name evidence="3" type="ORF">FYJ73_06275</name>
</gene>